<gene>
    <name evidence="7" type="ORF">ANANG_G00179680</name>
</gene>
<dbReference type="OrthoDB" id="5949339at2759"/>
<keyword evidence="4" id="KW-1015">Disulfide bond</keyword>
<feature type="domain" description="Granulins" evidence="6">
    <location>
        <begin position="50"/>
        <end position="63"/>
    </location>
</feature>
<dbReference type="PROSITE" id="PS00799">
    <property type="entry name" value="GRANULINS"/>
    <property type="match status" value="1"/>
</dbReference>
<dbReference type="PANTHER" id="PTHR12274">
    <property type="entry name" value="GRANULIN"/>
    <property type="match status" value="1"/>
</dbReference>
<dbReference type="InterPro" id="IPR000118">
    <property type="entry name" value="Granulin"/>
</dbReference>
<name>A0A9D3M6R1_ANGAN</name>
<dbReference type="SMART" id="SM00277">
    <property type="entry name" value="GRAN"/>
    <property type="match status" value="2"/>
</dbReference>
<evidence type="ECO:0000256" key="5">
    <source>
        <dbReference type="SAM" id="SignalP"/>
    </source>
</evidence>
<accession>A0A9D3M6R1</accession>
<dbReference type="OMA" id="PEHYVCD"/>
<evidence type="ECO:0000256" key="3">
    <source>
        <dbReference type="ARBA" id="ARBA00022525"/>
    </source>
</evidence>
<dbReference type="PANTHER" id="PTHR12274:SF7">
    <property type="entry name" value="GRANULINS"/>
    <property type="match status" value="1"/>
</dbReference>
<dbReference type="InterPro" id="IPR037277">
    <property type="entry name" value="Granulin_sf"/>
</dbReference>
<dbReference type="Proteomes" id="UP001044222">
    <property type="component" value="Chromosome 9"/>
</dbReference>
<dbReference type="SUPFAM" id="SSF57277">
    <property type="entry name" value="Granulin repeat"/>
    <property type="match status" value="1"/>
</dbReference>
<dbReference type="EMBL" id="JAFIRN010000009">
    <property type="protein sequence ID" value="KAG5842632.1"/>
    <property type="molecule type" value="Genomic_DNA"/>
</dbReference>
<feature type="signal peptide" evidence="5">
    <location>
        <begin position="1"/>
        <end position="16"/>
    </location>
</feature>
<dbReference type="AlphaFoldDB" id="A0A9D3M6R1"/>
<feature type="chain" id="PRO_5038519275" description="Granulins domain-containing protein" evidence="5">
    <location>
        <begin position="17"/>
        <end position="224"/>
    </location>
</feature>
<evidence type="ECO:0000313" key="8">
    <source>
        <dbReference type="Proteomes" id="UP001044222"/>
    </source>
</evidence>
<protein>
    <recommendedName>
        <fullName evidence="6">Granulins domain-containing protein</fullName>
    </recommendedName>
</protein>
<evidence type="ECO:0000313" key="7">
    <source>
        <dbReference type="EMBL" id="KAG5842632.1"/>
    </source>
</evidence>
<comment type="subcellular location">
    <subcellularLocation>
        <location evidence="1">Secreted</location>
    </subcellularLocation>
</comment>
<dbReference type="Gene3D" id="2.10.25.160">
    <property type="entry name" value="Granulin"/>
    <property type="match status" value="2"/>
</dbReference>
<dbReference type="InterPro" id="IPR039036">
    <property type="entry name" value="Granulin_fam"/>
</dbReference>
<evidence type="ECO:0000256" key="4">
    <source>
        <dbReference type="ARBA" id="ARBA00023157"/>
    </source>
</evidence>
<proteinExistence type="inferred from homology"/>
<evidence type="ECO:0000259" key="6">
    <source>
        <dbReference type="PROSITE" id="PS00799"/>
    </source>
</evidence>
<organism evidence="7 8">
    <name type="scientific">Anguilla anguilla</name>
    <name type="common">European freshwater eel</name>
    <name type="synonym">Muraena anguilla</name>
    <dbReference type="NCBI Taxonomy" id="7936"/>
    <lineage>
        <taxon>Eukaryota</taxon>
        <taxon>Metazoa</taxon>
        <taxon>Chordata</taxon>
        <taxon>Craniata</taxon>
        <taxon>Vertebrata</taxon>
        <taxon>Euteleostomi</taxon>
        <taxon>Actinopterygii</taxon>
        <taxon>Neopterygii</taxon>
        <taxon>Teleostei</taxon>
        <taxon>Anguilliformes</taxon>
        <taxon>Anguillidae</taxon>
        <taxon>Anguilla</taxon>
    </lineage>
</organism>
<evidence type="ECO:0000256" key="1">
    <source>
        <dbReference type="ARBA" id="ARBA00004613"/>
    </source>
</evidence>
<keyword evidence="3" id="KW-0964">Secreted</keyword>
<reference evidence="7" key="1">
    <citation type="submission" date="2021-01" db="EMBL/GenBank/DDBJ databases">
        <title>A chromosome-scale assembly of European eel, Anguilla anguilla.</title>
        <authorList>
            <person name="Henkel C."/>
            <person name="Jong-Raadsen S.A."/>
            <person name="Dufour S."/>
            <person name="Weltzien F.-A."/>
            <person name="Palstra A.P."/>
            <person name="Pelster B."/>
            <person name="Spaink H.P."/>
            <person name="Van Den Thillart G.E."/>
            <person name="Jansen H."/>
            <person name="Zahm M."/>
            <person name="Klopp C."/>
            <person name="Cedric C."/>
            <person name="Louis A."/>
            <person name="Berthelot C."/>
            <person name="Parey E."/>
            <person name="Roest Crollius H."/>
            <person name="Montfort J."/>
            <person name="Robinson-Rechavi M."/>
            <person name="Bucao C."/>
            <person name="Bouchez O."/>
            <person name="Gislard M."/>
            <person name="Lluch J."/>
            <person name="Milhes M."/>
            <person name="Lampietro C."/>
            <person name="Lopez Roques C."/>
            <person name="Donnadieu C."/>
            <person name="Braasch I."/>
            <person name="Desvignes T."/>
            <person name="Postlethwait J."/>
            <person name="Bobe J."/>
            <person name="Guiguen Y."/>
            <person name="Dirks R."/>
        </authorList>
    </citation>
    <scope>NUCLEOTIDE SEQUENCE</scope>
    <source>
        <strain evidence="7">Tag_6206</strain>
        <tissue evidence="7">Liver</tissue>
    </source>
</reference>
<evidence type="ECO:0000256" key="2">
    <source>
        <dbReference type="ARBA" id="ARBA00010093"/>
    </source>
</evidence>
<sequence>MLRVVLVLLSFELASSTVIYPDGRVCPDRSTCCETDSGYECCPVPNAVCCPDRSHCCPRGFKCNTLAQMCEWSGGSMPILRKVPAKPSGLSFLNAAVSDPKMAEQDECCLSSSGCCPVGFHCNEHKACEKDRVQYPRTELQQASSIESQGVITYCDRKFYCPMNTTCCKNPSDQWGCCPYPLALCCPDKLHCCAYGFICDRKSTNCIKEYASVPAALKEAARRT</sequence>
<dbReference type="GO" id="GO:0005576">
    <property type="term" value="C:extracellular region"/>
    <property type="evidence" value="ECO:0007669"/>
    <property type="project" value="UniProtKB-SubCell"/>
</dbReference>
<comment type="caution">
    <text evidence="7">The sequence shown here is derived from an EMBL/GenBank/DDBJ whole genome shotgun (WGS) entry which is preliminary data.</text>
</comment>
<keyword evidence="5" id="KW-0732">Signal</keyword>
<comment type="similarity">
    <text evidence="2">Belongs to the granulin family.</text>
</comment>
<keyword evidence="8" id="KW-1185">Reference proteome</keyword>
<dbReference type="Pfam" id="PF00396">
    <property type="entry name" value="Granulin"/>
    <property type="match status" value="2"/>
</dbReference>